<dbReference type="PROSITE" id="PS00137">
    <property type="entry name" value="SUBTILASE_HIS"/>
    <property type="match status" value="1"/>
</dbReference>
<dbReference type="SUPFAM" id="SSF52743">
    <property type="entry name" value="Subtilisin-like"/>
    <property type="match status" value="1"/>
</dbReference>
<evidence type="ECO:0000256" key="7">
    <source>
        <dbReference type="SAM" id="MobiDB-lite"/>
    </source>
</evidence>
<evidence type="ECO:0000256" key="2">
    <source>
        <dbReference type="ARBA" id="ARBA00022670"/>
    </source>
</evidence>
<dbReference type="PROSITE" id="PS51272">
    <property type="entry name" value="SLH"/>
    <property type="match status" value="3"/>
</dbReference>
<evidence type="ECO:0000256" key="5">
    <source>
        <dbReference type="ARBA" id="ARBA00022825"/>
    </source>
</evidence>
<dbReference type="SUPFAM" id="SSF49265">
    <property type="entry name" value="Fibronectin type III"/>
    <property type="match status" value="1"/>
</dbReference>
<feature type="active site" description="Charge relay system" evidence="6">
    <location>
        <position position="227"/>
    </location>
</feature>
<evidence type="ECO:0000313" key="11">
    <source>
        <dbReference type="Proteomes" id="UP001651880"/>
    </source>
</evidence>
<feature type="region of interest" description="Disordered" evidence="7">
    <location>
        <begin position="753"/>
        <end position="805"/>
    </location>
</feature>
<keyword evidence="11" id="KW-1185">Reference proteome</keyword>
<keyword evidence="4 6" id="KW-0378">Hydrolase</keyword>
<dbReference type="RefSeq" id="WP_255226686.1">
    <property type="nucleotide sequence ID" value="NZ_JAJEKE010000003.1"/>
</dbReference>
<dbReference type="EMBL" id="JAJEKE010000003">
    <property type="protein sequence ID" value="MCQ1529171.1"/>
    <property type="molecule type" value="Genomic_DNA"/>
</dbReference>
<evidence type="ECO:0000259" key="8">
    <source>
        <dbReference type="PROSITE" id="PS50853"/>
    </source>
</evidence>
<dbReference type="Pfam" id="PF00041">
    <property type="entry name" value="fn3"/>
    <property type="match status" value="1"/>
</dbReference>
<dbReference type="InterPro" id="IPR023828">
    <property type="entry name" value="Peptidase_S8_Ser-AS"/>
</dbReference>
<dbReference type="CDD" id="cd07473">
    <property type="entry name" value="Peptidases_S8_Subtilisin_like"/>
    <property type="match status" value="1"/>
</dbReference>
<keyword evidence="3" id="KW-0677">Repeat</keyword>
<dbReference type="InterPro" id="IPR050131">
    <property type="entry name" value="Peptidase_S8_subtilisin-like"/>
</dbReference>
<dbReference type="Pfam" id="PF22148">
    <property type="entry name" value="Fervidolysin_NPro-like"/>
    <property type="match status" value="1"/>
</dbReference>
<dbReference type="InterPro" id="IPR013783">
    <property type="entry name" value="Ig-like_fold"/>
</dbReference>
<feature type="domain" description="SLH" evidence="9">
    <location>
        <begin position="1058"/>
        <end position="1121"/>
    </location>
</feature>
<dbReference type="InterPro" id="IPR034204">
    <property type="entry name" value="PfSUB1-like_cat_dom"/>
</dbReference>
<sequence>MLAKRKRELSLFIVLIFVFSILLSSFVVADRAGYDKKSSRPYKDGEIIVKFKDDVQAGQMSSFSSGKGLRLKKSFENDGIEVYELRKGMSVDSAVKSLMKSGLVEYAQPNYIYKPLIVPSDSRYNELWGFNNRGQTILGQAGEEGIDIKAPEAWDITTGRDDIVVAVIDEGIYIDHPDLKDNIWVNTDEIPGNGIDDDGNGYIDDVNGWDFYNGDKTVFDERDGDTHGTHVAGTIAASANDIGVIGVAPNVKIMPLKFLGPNGLGYTSDAVAAIKYAAANGADIVNCSWGGDPGKSKDEALENAIKESGLLFVFAAGNNNNDNDNKPVYPASSECENIISVGAVDNRGNKADFSNYGSLSVDIGAPGWGILSTMPSIGGTAAITVTDAVYGYKAFYSSFDISDFIVENDKLDFIEKVVSNRVMDLNVNDKILVVDDDETDMEGLDTCKVYLDILHRLGFLNITESNDVMKYADGPLYEDMKAYGAVIWLTGKAFGNPKQGITTLTENDQSNIIRYLEDNKKFILIGEDALLGIEDSRLFKEYLKIDDCMEFGINEEVKWNDEPFQGKSYDIIENQWRDIIIHTSEYVKPVMEYVPVVHPYSYMQGTSMAAPHVSGIATLLLSKNPDLTPAQIKAAIMDTVKPLKSLEGKTVAGGMADAFAALKAIAPQKPSNLKASKSGSSVTLTWGGVKAGDFEKYIIERKTGSGSYAEFLKTKDNSFTDSGLASDTRYTYKIKAIDKWGNASASEIIVDTSAATPTPGGNSNGSGSGGSGGSGGRSSGGGGGGGGGGSSVSTAATEAKPTDSLDEDIAKQLNNSSDIVDVKAHGSSDIQSASISFDILSKLTKLQKRLNIRGNDVIFDIPPAAFETDELKDYLSSKTSIFNIKALKLSSEEVKKLLGAKELAAIDGKMFDFTASAKDGSKNKKIESFNKKIKVSIKLDSKDVDKYGRNKLGVYRFDEKAKRWDYAGGVYDSFNNTITFMTDHFSKYAVMAYTKDFEDSKNHWAKDDIDILIFKHIAEGRNDKFEPDEYITREELVKMLVKVLMQAPHRNIRLSDAASVSFKDVSVIGEDRLYIGAAVQEGIITGLSDGTFRPEKPVSREEMAAMIARMINIKPEFDVSETAFKDKEQISAWAAKDVAAAYEKGIMTGDGEGNFSGKKYVTRAEAAVMVRRIMESMGLIDLPSMASGKLVISDIEGRHYELETSEGIYVLIADEKDRATDKMLGNMVGKEIKVKGYFQSGFNIYQRGRMFKVISIE</sequence>
<organism evidence="10 11">
    <name type="scientific">Lutispora saccharofermentans</name>
    <dbReference type="NCBI Taxonomy" id="3024236"/>
    <lineage>
        <taxon>Bacteria</taxon>
        <taxon>Bacillati</taxon>
        <taxon>Bacillota</taxon>
        <taxon>Clostridia</taxon>
        <taxon>Lutisporales</taxon>
        <taxon>Lutisporaceae</taxon>
        <taxon>Lutispora</taxon>
    </lineage>
</organism>
<evidence type="ECO:0000256" key="1">
    <source>
        <dbReference type="ARBA" id="ARBA00011073"/>
    </source>
</evidence>
<dbReference type="InterPro" id="IPR015500">
    <property type="entry name" value="Peptidase_S8_subtilisin-rel"/>
</dbReference>
<dbReference type="Gene3D" id="2.60.40.10">
    <property type="entry name" value="Immunoglobulins"/>
    <property type="match status" value="1"/>
</dbReference>
<evidence type="ECO:0000256" key="3">
    <source>
        <dbReference type="ARBA" id="ARBA00022737"/>
    </source>
</evidence>
<dbReference type="PANTHER" id="PTHR43806:SF11">
    <property type="entry name" value="CEREVISIN-RELATED"/>
    <property type="match status" value="1"/>
</dbReference>
<dbReference type="InterPro" id="IPR001119">
    <property type="entry name" value="SLH_dom"/>
</dbReference>
<reference evidence="10 11" key="1">
    <citation type="submission" date="2021-10" db="EMBL/GenBank/DDBJ databases">
        <title>Lutispora strain m25 sp. nov., a thermophilic, non-spore-forming bacterium isolated from a lab-scale methanogenic bioreactor digesting anaerobic sludge.</title>
        <authorList>
            <person name="El Houari A."/>
            <person name="Mcdonald J."/>
        </authorList>
    </citation>
    <scope>NUCLEOTIDE SEQUENCE [LARGE SCALE GENOMIC DNA]</scope>
    <source>
        <strain evidence="11">m25</strain>
    </source>
</reference>
<evidence type="ECO:0000256" key="6">
    <source>
        <dbReference type="PROSITE-ProRule" id="PRU01240"/>
    </source>
</evidence>
<dbReference type="PANTHER" id="PTHR43806">
    <property type="entry name" value="PEPTIDASE S8"/>
    <property type="match status" value="1"/>
</dbReference>
<dbReference type="Gene3D" id="3.40.50.200">
    <property type="entry name" value="Peptidase S8/S53 domain"/>
    <property type="match status" value="2"/>
</dbReference>
<feature type="active site" description="Charge relay system" evidence="6">
    <location>
        <position position="607"/>
    </location>
</feature>
<feature type="active site" description="Charge relay system" evidence="6">
    <location>
        <position position="169"/>
    </location>
</feature>
<dbReference type="InterPro" id="IPR036116">
    <property type="entry name" value="FN3_sf"/>
</dbReference>
<gene>
    <name evidence="10" type="ORF">LJD61_06360</name>
</gene>
<feature type="domain" description="Fibronectin type-III" evidence="8">
    <location>
        <begin position="666"/>
        <end position="756"/>
    </location>
</feature>
<evidence type="ECO:0000313" key="10">
    <source>
        <dbReference type="EMBL" id="MCQ1529171.1"/>
    </source>
</evidence>
<keyword evidence="5 6" id="KW-0720">Serine protease</keyword>
<dbReference type="InterPro" id="IPR003961">
    <property type="entry name" value="FN3_dom"/>
</dbReference>
<keyword evidence="2 6" id="KW-0645">Protease</keyword>
<evidence type="ECO:0000259" key="9">
    <source>
        <dbReference type="PROSITE" id="PS51272"/>
    </source>
</evidence>
<dbReference type="InterPro" id="IPR022398">
    <property type="entry name" value="Peptidase_S8_His-AS"/>
</dbReference>
<dbReference type="PROSITE" id="PS00138">
    <property type="entry name" value="SUBTILASE_SER"/>
    <property type="match status" value="1"/>
</dbReference>
<feature type="compositionally biased region" description="Gly residues" evidence="7">
    <location>
        <begin position="762"/>
        <end position="790"/>
    </location>
</feature>
<evidence type="ECO:0000256" key="4">
    <source>
        <dbReference type="ARBA" id="ARBA00022801"/>
    </source>
</evidence>
<comment type="similarity">
    <text evidence="1 6">Belongs to the peptidase S8 family.</text>
</comment>
<feature type="domain" description="SLH" evidence="9">
    <location>
        <begin position="1122"/>
        <end position="1184"/>
    </location>
</feature>
<dbReference type="InterPro" id="IPR054399">
    <property type="entry name" value="Fervidolysin-like_N_prodom"/>
</dbReference>
<dbReference type="PROSITE" id="PS50853">
    <property type="entry name" value="FN3"/>
    <property type="match status" value="1"/>
</dbReference>
<dbReference type="Pfam" id="PF00082">
    <property type="entry name" value="Peptidase_S8"/>
    <property type="match status" value="2"/>
</dbReference>
<dbReference type="InterPro" id="IPR000209">
    <property type="entry name" value="Peptidase_S8/S53_dom"/>
</dbReference>
<comment type="caution">
    <text evidence="10">The sequence shown here is derived from an EMBL/GenBank/DDBJ whole genome shotgun (WGS) entry which is preliminary data.</text>
</comment>
<protein>
    <submittedName>
        <fullName evidence="10">S8 family serine peptidase</fullName>
    </submittedName>
</protein>
<feature type="domain" description="SLH" evidence="9">
    <location>
        <begin position="992"/>
        <end position="1054"/>
    </location>
</feature>
<name>A0ABT1NH41_9FIRM</name>
<proteinExistence type="inferred from homology"/>
<dbReference type="InterPro" id="IPR036852">
    <property type="entry name" value="Peptidase_S8/S53_dom_sf"/>
</dbReference>
<accession>A0ABT1NH41</accession>
<dbReference type="CDD" id="cd00063">
    <property type="entry name" value="FN3"/>
    <property type="match status" value="1"/>
</dbReference>
<dbReference type="SMART" id="SM00060">
    <property type="entry name" value="FN3"/>
    <property type="match status" value="1"/>
</dbReference>
<dbReference type="Proteomes" id="UP001651880">
    <property type="component" value="Unassembled WGS sequence"/>
</dbReference>
<dbReference type="PRINTS" id="PR00723">
    <property type="entry name" value="SUBTILISIN"/>
</dbReference>
<dbReference type="Pfam" id="PF00395">
    <property type="entry name" value="SLH"/>
    <property type="match status" value="3"/>
</dbReference>
<dbReference type="PROSITE" id="PS51892">
    <property type="entry name" value="SUBTILASE"/>
    <property type="match status" value="1"/>
</dbReference>